<dbReference type="OrthoDB" id="3766406at2759"/>
<proteinExistence type="predicted"/>
<dbReference type="Pfam" id="PF12937">
    <property type="entry name" value="F-box-like"/>
    <property type="match status" value="1"/>
</dbReference>
<dbReference type="SUPFAM" id="SSF81383">
    <property type="entry name" value="F-box domain"/>
    <property type="match status" value="1"/>
</dbReference>
<protein>
    <recommendedName>
        <fullName evidence="1">F-box domain-containing protein</fullName>
    </recommendedName>
</protein>
<dbReference type="InterPro" id="IPR036047">
    <property type="entry name" value="F-box-like_dom_sf"/>
</dbReference>
<gene>
    <name evidence="2" type="ORF">K432DRAFT_407631</name>
</gene>
<keyword evidence="3" id="KW-1185">Reference proteome</keyword>
<feature type="domain" description="F-box" evidence="1">
    <location>
        <begin position="51"/>
        <end position="96"/>
    </location>
</feature>
<dbReference type="AlphaFoldDB" id="A0A8E2E4H0"/>
<evidence type="ECO:0000259" key="1">
    <source>
        <dbReference type="PROSITE" id="PS50181"/>
    </source>
</evidence>
<dbReference type="EMBL" id="KV745156">
    <property type="protein sequence ID" value="OCK77085.1"/>
    <property type="molecule type" value="Genomic_DNA"/>
</dbReference>
<sequence>MSILPCAVEPFRCRYHNKAPREEPSQSPKIGTIFSRISKRSPESALSTTPPFKLVSLPTELLQHIASYLPASSFASLAVTSSYFYRTLGTLPWLHLKDKNIDPEFFRLVELLQKDDPRYFFCPRCALLHQTTIPPSLSLTFPLAPKEHQIAYTTSHWKFSTVPLYTLTNAHIALAKARDSNRATGICIDSLVCSGYSVFSVYPQLMHPRKSRDEKFTYRYRFAPLIASSGEFILHAYHAVNLGTDVRLPCHKISMVISRAIADLGIKLCKHELPRHAKEILLKELNHKVLHANSRHWGGCGKECKRLGVKFNCGCDVCYEIRRVKKNNIEICFEILTWVVLGEEGAGARAGAGTERRTVREAYEEVDA</sequence>
<evidence type="ECO:0000313" key="3">
    <source>
        <dbReference type="Proteomes" id="UP000250266"/>
    </source>
</evidence>
<reference evidence="2 3" key="1">
    <citation type="journal article" date="2016" name="Nat. Commun.">
        <title>Ectomycorrhizal ecology is imprinted in the genome of the dominant symbiotic fungus Cenococcum geophilum.</title>
        <authorList>
            <consortium name="DOE Joint Genome Institute"/>
            <person name="Peter M."/>
            <person name="Kohler A."/>
            <person name="Ohm R.A."/>
            <person name="Kuo A."/>
            <person name="Krutzmann J."/>
            <person name="Morin E."/>
            <person name="Arend M."/>
            <person name="Barry K.W."/>
            <person name="Binder M."/>
            <person name="Choi C."/>
            <person name="Clum A."/>
            <person name="Copeland A."/>
            <person name="Grisel N."/>
            <person name="Haridas S."/>
            <person name="Kipfer T."/>
            <person name="LaButti K."/>
            <person name="Lindquist E."/>
            <person name="Lipzen A."/>
            <person name="Maire R."/>
            <person name="Meier B."/>
            <person name="Mihaltcheva S."/>
            <person name="Molinier V."/>
            <person name="Murat C."/>
            <person name="Poggeler S."/>
            <person name="Quandt C.A."/>
            <person name="Sperisen C."/>
            <person name="Tritt A."/>
            <person name="Tisserant E."/>
            <person name="Crous P.W."/>
            <person name="Henrissat B."/>
            <person name="Nehls U."/>
            <person name="Egli S."/>
            <person name="Spatafora J.W."/>
            <person name="Grigoriev I.V."/>
            <person name="Martin F.M."/>
        </authorList>
    </citation>
    <scope>NUCLEOTIDE SEQUENCE [LARGE SCALE GENOMIC DNA]</scope>
    <source>
        <strain evidence="2 3">CBS 459.81</strain>
    </source>
</reference>
<accession>A0A8E2E4H0</accession>
<dbReference type="CDD" id="cd09917">
    <property type="entry name" value="F-box_SF"/>
    <property type="match status" value="1"/>
</dbReference>
<evidence type="ECO:0000313" key="2">
    <source>
        <dbReference type="EMBL" id="OCK77085.1"/>
    </source>
</evidence>
<dbReference type="InterPro" id="IPR001810">
    <property type="entry name" value="F-box_dom"/>
</dbReference>
<name>A0A8E2E4H0_9PEZI</name>
<organism evidence="2 3">
    <name type="scientific">Lepidopterella palustris CBS 459.81</name>
    <dbReference type="NCBI Taxonomy" id="1314670"/>
    <lineage>
        <taxon>Eukaryota</taxon>
        <taxon>Fungi</taxon>
        <taxon>Dikarya</taxon>
        <taxon>Ascomycota</taxon>
        <taxon>Pezizomycotina</taxon>
        <taxon>Dothideomycetes</taxon>
        <taxon>Pleosporomycetidae</taxon>
        <taxon>Mytilinidiales</taxon>
        <taxon>Argynnaceae</taxon>
        <taxon>Lepidopterella</taxon>
    </lineage>
</organism>
<dbReference type="PROSITE" id="PS50181">
    <property type="entry name" value="FBOX"/>
    <property type="match status" value="1"/>
</dbReference>
<dbReference type="Proteomes" id="UP000250266">
    <property type="component" value="Unassembled WGS sequence"/>
</dbReference>